<accession>A0ABT3V8H9</accession>
<keyword evidence="1" id="KW-0812">Transmembrane</keyword>
<organism evidence="2 3">
    <name type="scientific">Streptomyces ortus</name>
    <dbReference type="NCBI Taxonomy" id="2867268"/>
    <lineage>
        <taxon>Bacteria</taxon>
        <taxon>Bacillati</taxon>
        <taxon>Actinomycetota</taxon>
        <taxon>Actinomycetes</taxon>
        <taxon>Kitasatosporales</taxon>
        <taxon>Streptomycetaceae</taxon>
        <taxon>Streptomyces</taxon>
    </lineage>
</organism>
<dbReference type="EMBL" id="JAIFZO010000002">
    <property type="protein sequence ID" value="MCX4235998.1"/>
    <property type="molecule type" value="Genomic_DNA"/>
</dbReference>
<keyword evidence="3" id="KW-1185">Reference proteome</keyword>
<sequence length="207" mass="22680">MSSARKSLRSPLVYIAITASAAAALLVAYLFGAFAERGTIQANDVCQNVPDRRKVVKKLNSSLPSAADYRFGERQVVTPDSYFKSRCNVYGDEDELLLTLAAEMGSARPWQEWVEDEVPRTSGGDRTNFNAGVKGVSNAEVAAIWVPCYASEKGSKQPWNMTVFALVHHPLEASDKEARQTLKDLATDFARQAHKDAKCDLPSKLPG</sequence>
<evidence type="ECO:0000256" key="1">
    <source>
        <dbReference type="SAM" id="Phobius"/>
    </source>
</evidence>
<evidence type="ECO:0000313" key="2">
    <source>
        <dbReference type="EMBL" id="MCX4235998.1"/>
    </source>
</evidence>
<name>A0ABT3V8H9_9ACTN</name>
<comment type="caution">
    <text evidence="2">The sequence shown here is derived from an EMBL/GenBank/DDBJ whole genome shotgun (WGS) entry which is preliminary data.</text>
</comment>
<feature type="transmembrane region" description="Helical" evidence="1">
    <location>
        <begin position="12"/>
        <end position="35"/>
    </location>
</feature>
<dbReference type="Proteomes" id="UP001165590">
    <property type="component" value="Unassembled WGS sequence"/>
</dbReference>
<keyword evidence="1" id="KW-1133">Transmembrane helix</keyword>
<gene>
    <name evidence="2" type="ORF">K3769_25150</name>
</gene>
<dbReference type="RefSeq" id="WP_267031534.1">
    <property type="nucleotide sequence ID" value="NZ_JAIFZO010000002.1"/>
</dbReference>
<protein>
    <recommendedName>
        <fullName evidence="4">Secreted protein</fullName>
    </recommendedName>
</protein>
<evidence type="ECO:0008006" key="4">
    <source>
        <dbReference type="Google" id="ProtNLM"/>
    </source>
</evidence>
<evidence type="ECO:0000313" key="3">
    <source>
        <dbReference type="Proteomes" id="UP001165590"/>
    </source>
</evidence>
<keyword evidence="1" id="KW-0472">Membrane</keyword>
<reference evidence="2" key="1">
    <citation type="journal article" date="2022" name="bioRxiv">
        <title>Discovery and biosynthetic assessment of Streptomyces ortus sp nov. isolated from a deep-sea sponge.</title>
        <authorList>
            <person name="Williams S.E."/>
        </authorList>
    </citation>
    <scope>NUCLEOTIDE SEQUENCE</scope>
    <source>
        <strain evidence="2">A15ISP2-DRY2</strain>
    </source>
</reference>
<proteinExistence type="predicted"/>